<evidence type="ECO:0000256" key="1">
    <source>
        <dbReference type="SAM" id="SignalP"/>
    </source>
</evidence>
<accession>A0A9P9YXK1</accession>
<dbReference type="EMBL" id="JAMKOV010000001">
    <property type="protein sequence ID" value="KAI8044958.1"/>
    <property type="molecule type" value="Genomic_DNA"/>
</dbReference>
<name>A0A9P9YXK1_9MUSC</name>
<dbReference type="Proteomes" id="UP001059596">
    <property type="component" value="Chromosome 3R"/>
</dbReference>
<feature type="signal peptide" evidence="1">
    <location>
        <begin position="1"/>
        <end position="21"/>
    </location>
</feature>
<evidence type="ECO:0000313" key="3">
    <source>
        <dbReference type="Proteomes" id="UP001059596"/>
    </source>
</evidence>
<sequence>MLVKCTWLLLLVLSLVAGAFASSGCPAGYNAEDSHCTIQRPIHGSCPPGSSYSLNITSVSTRRDLIEINVYFQC</sequence>
<organism evidence="2 3">
    <name type="scientific">Drosophila gunungcola</name>
    <name type="common">fruit fly</name>
    <dbReference type="NCBI Taxonomy" id="103775"/>
    <lineage>
        <taxon>Eukaryota</taxon>
        <taxon>Metazoa</taxon>
        <taxon>Ecdysozoa</taxon>
        <taxon>Arthropoda</taxon>
        <taxon>Hexapoda</taxon>
        <taxon>Insecta</taxon>
        <taxon>Pterygota</taxon>
        <taxon>Neoptera</taxon>
        <taxon>Endopterygota</taxon>
        <taxon>Diptera</taxon>
        <taxon>Brachycera</taxon>
        <taxon>Muscomorpha</taxon>
        <taxon>Ephydroidea</taxon>
        <taxon>Drosophilidae</taxon>
        <taxon>Drosophila</taxon>
        <taxon>Sophophora</taxon>
    </lineage>
</organism>
<evidence type="ECO:0000313" key="2">
    <source>
        <dbReference type="EMBL" id="KAI8044958.1"/>
    </source>
</evidence>
<comment type="caution">
    <text evidence="2">The sequence shown here is derived from an EMBL/GenBank/DDBJ whole genome shotgun (WGS) entry which is preliminary data.</text>
</comment>
<gene>
    <name evidence="2" type="ORF">M5D96_001134</name>
</gene>
<dbReference type="PROSITE" id="PS51257">
    <property type="entry name" value="PROKAR_LIPOPROTEIN"/>
    <property type="match status" value="1"/>
</dbReference>
<dbReference type="AlphaFoldDB" id="A0A9P9YXK1"/>
<feature type="chain" id="PRO_5040171554" evidence="1">
    <location>
        <begin position="22"/>
        <end position="74"/>
    </location>
</feature>
<reference evidence="2" key="1">
    <citation type="journal article" date="2023" name="Genome Biol. Evol.">
        <title>Long-read-based Genome Assembly of Drosophila gunungcola Reveals Fewer Chemosensory Genes in Flower-breeding Species.</title>
        <authorList>
            <person name="Negi A."/>
            <person name="Liao B.Y."/>
            <person name="Yeh S.D."/>
        </authorList>
    </citation>
    <scope>NUCLEOTIDE SEQUENCE</scope>
    <source>
        <strain evidence="2">Sukarami</strain>
    </source>
</reference>
<proteinExistence type="predicted"/>
<keyword evidence="3" id="KW-1185">Reference proteome</keyword>
<keyword evidence="1" id="KW-0732">Signal</keyword>
<protein>
    <submittedName>
        <fullName evidence="2">Uncharacterized protein</fullName>
    </submittedName>
</protein>